<dbReference type="KEGG" id="sib:SIR_0174"/>
<dbReference type="Gene3D" id="1.10.510.10">
    <property type="entry name" value="Transferase(Phosphotransferase) domain 1"/>
    <property type="match status" value="1"/>
</dbReference>
<keyword evidence="2" id="KW-1133">Transmembrane helix</keyword>
<dbReference type="InterPro" id="IPR042565">
    <property type="entry name" value="T7SS_EssB_C"/>
</dbReference>
<dbReference type="Gene3D" id="1.25.40.680">
    <property type="entry name" value="Type VII secretion system EssB, C-terminal-like domain"/>
    <property type="match status" value="1"/>
</dbReference>
<keyword evidence="4" id="KW-1185">Reference proteome</keyword>
<keyword evidence="2" id="KW-0812">Transmembrane</keyword>
<dbReference type="HOGENOM" id="CLU_049737_1_0_9"/>
<feature type="transmembrane region" description="Helical" evidence="2">
    <location>
        <begin position="200"/>
        <end position="226"/>
    </location>
</feature>
<protein>
    <recommendedName>
        <fullName evidence="5">Type VII secretion protein EssB</fullName>
    </recommendedName>
</protein>
<dbReference type="EMBL" id="CP003857">
    <property type="protein sequence ID" value="AGU75566.1"/>
    <property type="molecule type" value="Genomic_DNA"/>
</dbReference>
<dbReference type="NCBIfam" id="TIGR03926">
    <property type="entry name" value="T7_EssB"/>
    <property type="match status" value="1"/>
</dbReference>
<evidence type="ECO:0000256" key="1">
    <source>
        <dbReference type="ARBA" id="ARBA00010163"/>
    </source>
</evidence>
<dbReference type="eggNOG" id="COG4499">
    <property type="taxonomic scope" value="Bacteria"/>
</dbReference>
<evidence type="ECO:0008006" key="5">
    <source>
        <dbReference type="Google" id="ProtNLM"/>
    </source>
</evidence>
<dbReference type="InterPro" id="IPR018778">
    <property type="entry name" value="T7SS_EssB"/>
</dbReference>
<proteinExistence type="inferred from homology"/>
<dbReference type="AlphaFoldDB" id="T1ZD04"/>
<comment type="similarity">
    <text evidence="1">Belongs to the EssB family.</text>
</comment>
<dbReference type="Proteomes" id="UP000016233">
    <property type="component" value="Chromosome"/>
</dbReference>
<evidence type="ECO:0000313" key="4">
    <source>
        <dbReference type="Proteomes" id="UP000016233"/>
    </source>
</evidence>
<evidence type="ECO:0000313" key="3">
    <source>
        <dbReference type="EMBL" id="AGU75566.1"/>
    </source>
</evidence>
<sequence length="378" mass="43381">MSDKIEIKYSKEKVKITLLASHFVRAKLSTIENYVDATTALEEEGTLSLIYDKPKYSDSLSELVKGEMTEAERLELAQKMGILQWKESDFKIPYIHPKNIFVQGNIVKILHYGLIGIMEPMDLNEQTFLATYKALIVSILRPKLDFDLLIDGISSIRDQLVQDIDACKTYDEVLQYINKAYTKITDEIKAKKVVVMKRNWYIFTIGTVVSGITTIILGILSAYFYFWVSPVQKATVDAQGHFIARRYDDVADDLRKFQIIRLSKEAKYVLASSYIHLDNLSDKQKLSILNTITPSSSENLLEYWIYLGRGNYKKALNLAQNIGDNQLILHSYTNLYEQVRNDPKMDGAEKQKKLSEYLKEIKDLSNKLGVKVSEVKNE</sequence>
<dbReference type="Pfam" id="PF10140">
    <property type="entry name" value="YukC"/>
    <property type="match status" value="1"/>
</dbReference>
<reference evidence="3 4" key="1">
    <citation type="journal article" date="2013" name="BMC Genomics">
        <title>Phylogenetic relationship and virulence inference of Streptococcus Anginosus Group: curated annotation and whole-genome comparative analysis support distinct species designation.</title>
        <authorList>
            <person name="Olson A.B."/>
            <person name="Kent H."/>
            <person name="Sibley C.D."/>
            <person name="Grinwis M.E."/>
            <person name="Mabon P."/>
            <person name="Ouellette C."/>
            <person name="Tyson S."/>
            <person name="Graham M."/>
            <person name="Tyler S.D."/>
            <person name="Van Domselaar G."/>
            <person name="Surette M.G."/>
            <person name="Corbett C.R."/>
        </authorList>
    </citation>
    <scope>NUCLEOTIDE SEQUENCE [LARGE SCALE GENOMIC DNA]</scope>
    <source>
        <strain evidence="3 4">B196</strain>
    </source>
</reference>
<evidence type="ECO:0000256" key="2">
    <source>
        <dbReference type="SAM" id="Phobius"/>
    </source>
</evidence>
<keyword evidence="2" id="KW-0472">Membrane</keyword>
<accession>T1ZD04</accession>
<dbReference type="PATRIC" id="fig|862967.3.peg.158"/>
<gene>
    <name evidence="3" type="ORF">SIR_0174</name>
</gene>
<organism evidence="3 4">
    <name type="scientific">Streptococcus intermedius B196</name>
    <dbReference type="NCBI Taxonomy" id="862967"/>
    <lineage>
        <taxon>Bacteria</taxon>
        <taxon>Bacillati</taxon>
        <taxon>Bacillota</taxon>
        <taxon>Bacilli</taxon>
        <taxon>Lactobacillales</taxon>
        <taxon>Streptococcaceae</taxon>
        <taxon>Streptococcus</taxon>
        <taxon>Streptococcus anginosus group</taxon>
    </lineage>
</organism>
<dbReference type="RefSeq" id="WP_020998236.1">
    <property type="nucleotide sequence ID" value="NC_022246.1"/>
</dbReference>
<dbReference type="OrthoDB" id="4975281at2"/>
<name>T1ZD04_STRIT</name>